<dbReference type="SUPFAM" id="SSF53756">
    <property type="entry name" value="UDP-Glycosyltransferase/glycogen phosphorylase"/>
    <property type="match status" value="1"/>
</dbReference>
<dbReference type="Proteomes" id="UP000297540">
    <property type="component" value="Unassembled WGS sequence"/>
</dbReference>
<dbReference type="AlphaFoldDB" id="A0A4Y8SLW5"/>
<sequence length="390" mass="43868">MKIAIVHDNLVCKGGAEQVALSFHNAFPEAPVYTLSYDSQNTYPEFKDCDVKTSWFGKFIRSEKNCKRFYFPLGILAMQQLDVSGYDIVLQSTTHCAKYIKTSPKTLVITYCHNPFRLVWSTESYEKVFNAGLVKKFVYTKVLNFLKGFDKAFADRTNWFITNSKEVLPRIQAAYQPKNEVAIINPSVKCNNFFLSGRAGEYYLVVSRFEPYKKVDMVVDTFIAMPDKKLVVVGKGTMEAEIKKKSGPNITYLSGLNSEELAGVYANCKAFIFPQLEDYGITPLEANASGRPVIAYGKGGVLETMIPYEGDSLHSTAVFFEEQTKESLTAAVEKFEQLEFDSEFIRSHAESFDEGAFVSKIRQFVLKKYALSNGTPGELVEVFKPKAVVA</sequence>
<dbReference type="InterPro" id="IPR050194">
    <property type="entry name" value="Glycosyltransferase_grp1"/>
</dbReference>
<dbReference type="GO" id="GO:0016757">
    <property type="term" value="F:glycosyltransferase activity"/>
    <property type="evidence" value="ECO:0007669"/>
    <property type="project" value="InterPro"/>
</dbReference>
<proteinExistence type="predicted"/>
<dbReference type="PANTHER" id="PTHR45947:SF3">
    <property type="entry name" value="SULFOQUINOVOSYL TRANSFERASE SQD2"/>
    <property type="match status" value="1"/>
</dbReference>
<dbReference type="EMBL" id="SOZE01000003">
    <property type="protein sequence ID" value="TFF39832.1"/>
    <property type="molecule type" value="Genomic_DNA"/>
</dbReference>
<keyword evidence="3" id="KW-1185">Reference proteome</keyword>
<comment type="caution">
    <text evidence="2">The sequence shown here is derived from an EMBL/GenBank/DDBJ whole genome shotgun (WGS) entry which is preliminary data.</text>
</comment>
<evidence type="ECO:0000259" key="1">
    <source>
        <dbReference type="Pfam" id="PF00534"/>
    </source>
</evidence>
<keyword evidence="2" id="KW-0808">Transferase</keyword>
<dbReference type="InterPro" id="IPR001296">
    <property type="entry name" value="Glyco_trans_1"/>
</dbReference>
<feature type="domain" description="Glycosyl transferase family 1" evidence="1">
    <location>
        <begin position="201"/>
        <end position="339"/>
    </location>
</feature>
<evidence type="ECO:0000313" key="3">
    <source>
        <dbReference type="Proteomes" id="UP000297540"/>
    </source>
</evidence>
<dbReference type="Gene3D" id="3.40.50.2000">
    <property type="entry name" value="Glycogen Phosphorylase B"/>
    <property type="match status" value="1"/>
</dbReference>
<reference evidence="2 3" key="1">
    <citation type="journal article" date="2017" name="Int. J. Syst. Evol. Microbiol.">
        <title>Mucilaginibacterpsychrotolerans sp. nov., isolated from peatlands.</title>
        <authorList>
            <person name="Deng Y."/>
            <person name="Shen L."/>
            <person name="Xu B."/>
            <person name="Liu Y."/>
            <person name="Gu Z."/>
            <person name="Liu H."/>
            <person name="Zhou Y."/>
        </authorList>
    </citation>
    <scope>NUCLEOTIDE SEQUENCE [LARGE SCALE GENOMIC DNA]</scope>
    <source>
        <strain evidence="2 3">NH7-4</strain>
    </source>
</reference>
<accession>A0A4Y8SLW5</accession>
<evidence type="ECO:0000313" key="2">
    <source>
        <dbReference type="EMBL" id="TFF39832.1"/>
    </source>
</evidence>
<name>A0A4Y8SLW5_9SPHI</name>
<protein>
    <submittedName>
        <fullName evidence="2">Glycosyltransferase family 4 protein</fullName>
    </submittedName>
</protein>
<dbReference type="Pfam" id="PF00534">
    <property type="entry name" value="Glycos_transf_1"/>
    <property type="match status" value="1"/>
</dbReference>
<dbReference type="PANTHER" id="PTHR45947">
    <property type="entry name" value="SULFOQUINOVOSYL TRANSFERASE SQD2"/>
    <property type="match status" value="1"/>
</dbReference>
<organism evidence="2 3">
    <name type="scientific">Mucilaginibacter psychrotolerans</name>
    <dbReference type="NCBI Taxonomy" id="1524096"/>
    <lineage>
        <taxon>Bacteria</taxon>
        <taxon>Pseudomonadati</taxon>
        <taxon>Bacteroidota</taxon>
        <taxon>Sphingobacteriia</taxon>
        <taxon>Sphingobacteriales</taxon>
        <taxon>Sphingobacteriaceae</taxon>
        <taxon>Mucilaginibacter</taxon>
    </lineage>
</organism>
<gene>
    <name evidence="2" type="ORF">E2R66_05575</name>
</gene>
<dbReference type="OrthoDB" id="9768685at2"/>